<dbReference type="CDD" id="cd02440">
    <property type="entry name" value="AdoMet_MTases"/>
    <property type="match status" value="1"/>
</dbReference>
<dbReference type="EMBL" id="CP042913">
    <property type="protein sequence ID" value="QEG34694.1"/>
    <property type="molecule type" value="Genomic_DNA"/>
</dbReference>
<evidence type="ECO:0000313" key="2">
    <source>
        <dbReference type="EMBL" id="QEG34694.1"/>
    </source>
</evidence>
<dbReference type="Pfam" id="PF13649">
    <property type="entry name" value="Methyltransf_25"/>
    <property type="match status" value="1"/>
</dbReference>
<sequence>MKGRLLFGVLLSQEVMHFLILGPRQLLMAKTHPKTLSGSVDALESNVESVRAADTAYTVDNAADYDAKRTIEPRDKRIHNFERDILLSALKNVSKDAKVLEVGCGTGRLLSEGLEAGYQVDGVDASGPMLEHLKAKLTEEQRRHVNLIVAEAADIPKPDASYDFAYTIRLLNQTESPEYALTVVDEIARLVKTGGYFLIEFVNEARPRIGTARRPTTRLRPSEVARRGEAAGGEVITYIGAYWLSMQAYKKCPNPLLGLLSTTDRVLSKLLPRSCARSYVFFRKTGSAE</sequence>
<dbReference type="Gene3D" id="3.40.50.150">
    <property type="entry name" value="Vaccinia Virus protein VP39"/>
    <property type="match status" value="1"/>
</dbReference>
<accession>A0A5B9Q6P3</accession>
<evidence type="ECO:0000259" key="1">
    <source>
        <dbReference type="Pfam" id="PF13649"/>
    </source>
</evidence>
<protein>
    <recommendedName>
        <fullName evidence="1">Methyltransferase domain-containing protein</fullName>
    </recommendedName>
</protein>
<dbReference type="OrthoDB" id="9772751at2"/>
<organism evidence="2 3">
    <name type="scientific">Bythopirellula goksoeyrii</name>
    <dbReference type="NCBI Taxonomy" id="1400387"/>
    <lineage>
        <taxon>Bacteria</taxon>
        <taxon>Pseudomonadati</taxon>
        <taxon>Planctomycetota</taxon>
        <taxon>Planctomycetia</taxon>
        <taxon>Pirellulales</taxon>
        <taxon>Lacipirellulaceae</taxon>
        <taxon>Bythopirellula</taxon>
    </lineage>
</organism>
<dbReference type="InterPro" id="IPR029063">
    <property type="entry name" value="SAM-dependent_MTases_sf"/>
</dbReference>
<evidence type="ECO:0000313" key="3">
    <source>
        <dbReference type="Proteomes" id="UP000323917"/>
    </source>
</evidence>
<dbReference type="InterPro" id="IPR041698">
    <property type="entry name" value="Methyltransf_25"/>
</dbReference>
<dbReference type="Proteomes" id="UP000323917">
    <property type="component" value="Chromosome"/>
</dbReference>
<dbReference type="SUPFAM" id="SSF53335">
    <property type="entry name" value="S-adenosyl-L-methionine-dependent methyltransferases"/>
    <property type="match status" value="1"/>
</dbReference>
<proteinExistence type="predicted"/>
<dbReference type="AlphaFoldDB" id="A0A5B9Q6P3"/>
<feature type="domain" description="Methyltransferase" evidence="1">
    <location>
        <begin position="99"/>
        <end position="195"/>
    </location>
</feature>
<gene>
    <name evidence="2" type="ORF">Pr1d_19760</name>
</gene>
<dbReference type="KEGG" id="bgok:Pr1d_19760"/>
<dbReference type="PANTHER" id="PTHR43591">
    <property type="entry name" value="METHYLTRANSFERASE"/>
    <property type="match status" value="1"/>
</dbReference>
<name>A0A5B9Q6P3_9BACT</name>
<reference evidence="2 3" key="1">
    <citation type="submission" date="2019-08" db="EMBL/GenBank/DDBJ databases">
        <title>Deep-cultivation of Planctomycetes and their phenomic and genomic characterization uncovers novel biology.</title>
        <authorList>
            <person name="Wiegand S."/>
            <person name="Jogler M."/>
            <person name="Boedeker C."/>
            <person name="Pinto D."/>
            <person name="Vollmers J."/>
            <person name="Rivas-Marin E."/>
            <person name="Kohn T."/>
            <person name="Peeters S.H."/>
            <person name="Heuer A."/>
            <person name="Rast P."/>
            <person name="Oberbeckmann S."/>
            <person name="Bunk B."/>
            <person name="Jeske O."/>
            <person name="Meyerdierks A."/>
            <person name="Storesund J.E."/>
            <person name="Kallscheuer N."/>
            <person name="Luecker S."/>
            <person name="Lage O.M."/>
            <person name="Pohl T."/>
            <person name="Merkel B.J."/>
            <person name="Hornburger P."/>
            <person name="Mueller R.-W."/>
            <person name="Bruemmer F."/>
            <person name="Labrenz M."/>
            <person name="Spormann A.M."/>
            <person name="Op den Camp H."/>
            <person name="Overmann J."/>
            <person name="Amann R."/>
            <person name="Jetten M.S.M."/>
            <person name="Mascher T."/>
            <person name="Medema M.H."/>
            <person name="Devos D.P."/>
            <person name="Kaster A.-K."/>
            <person name="Ovreas L."/>
            <person name="Rohde M."/>
            <person name="Galperin M.Y."/>
            <person name="Jogler C."/>
        </authorList>
    </citation>
    <scope>NUCLEOTIDE SEQUENCE [LARGE SCALE GENOMIC DNA]</scope>
    <source>
        <strain evidence="2 3">Pr1d</strain>
    </source>
</reference>
<keyword evidence="3" id="KW-1185">Reference proteome</keyword>